<dbReference type="EMBL" id="FMXA01000004">
    <property type="protein sequence ID" value="SDA39411.1"/>
    <property type="molecule type" value="Genomic_DNA"/>
</dbReference>
<reference evidence="8 9" key="1">
    <citation type="submission" date="2016-10" db="EMBL/GenBank/DDBJ databases">
        <authorList>
            <person name="de Groot N.N."/>
        </authorList>
    </citation>
    <scope>NUCLEOTIDE SEQUENCE [LARGE SCALE GENOMIC DNA]</scope>
    <source>
        <strain evidence="8 9">DSM 15230</strain>
    </source>
</reference>
<dbReference type="PANTHER" id="PTHR37307:SF1">
    <property type="entry name" value="CELL DIVISION PROTEIN WHIA-RELATED"/>
    <property type="match status" value="1"/>
</dbReference>
<evidence type="ECO:0000256" key="2">
    <source>
        <dbReference type="ARBA" id="ARBA00023125"/>
    </source>
</evidence>
<feature type="domain" description="Sporulation regulator WhiA C-terminal" evidence="5">
    <location>
        <begin position="219"/>
        <end position="300"/>
    </location>
</feature>
<sequence>MSFTEDVKNELARKHRESPKERAAELLALLRMSGSVITGAGGKWGMEFSTSNSAVARRVLISLKKDFGLAPAVMVRQGRRLRKKNVYTLTVLPFEGGSHFLEKMDIWSMGKIHDCEKLTTTEEKQAYLAGAFLGGGTVSRPQSDYHLEMVTRSSVFAEEICKVMRVLSLHPKMTDRKNDYIVYIKDGDEVSAFLQITGASQCYLEFENVRVMKDMRNRVNRQVNCETANLQKSVDAALRQLRQVHLVMKYMDLSALPPKVREAAEKRLENPHKSLGELAELLGISKSGLAHRFQKISALAREFEAREKEERK</sequence>
<keyword evidence="3 4" id="KW-0131">Cell cycle</keyword>
<comment type="similarity">
    <text evidence="4">Belongs to the WhiA family.</text>
</comment>
<dbReference type="InterPro" id="IPR023054">
    <property type="entry name" value="Sporulation_regulator_WhiA_C"/>
</dbReference>
<keyword evidence="9" id="KW-1185">Reference proteome</keyword>
<proteinExistence type="inferred from homology"/>
<dbReference type="NCBIfam" id="TIGR00647">
    <property type="entry name" value="DNA_bind_WhiA"/>
    <property type="match status" value="1"/>
</dbReference>
<feature type="domain" description="WhiA LAGLIDADG-like" evidence="7">
    <location>
        <begin position="125"/>
        <end position="216"/>
    </location>
</feature>
<accession>A0A1G5V0J4</accession>
<dbReference type="Pfam" id="PF10298">
    <property type="entry name" value="WhiA_N"/>
    <property type="match status" value="1"/>
</dbReference>
<keyword evidence="1 4" id="KW-0132">Cell division</keyword>
<dbReference type="Proteomes" id="UP000199689">
    <property type="component" value="Unassembled WGS sequence"/>
</dbReference>
<dbReference type="GeneID" id="87755316"/>
<name>A0A1G5V0J4_9FIRM</name>
<evidence type="ECO:0000259" key="7">
    <source>
        <dbReference type="Pfam" id="PF14527"/>
    </source>
</evidence>
<evidence type="ECO:0000313" key="8">
    <source>
        <dbReference type="EMBL" id="SDA39411.1"/>
    </source>
</evidence>
<dbReference type="SUPFAM" id="SSF55608">
    <property type="entry name" value="Homing endonucleases"/>
    <property type="match status" value="1"/>
</dbReference>
<evidence type="ECO:0000256" key="1">
    <source>
        <dbReference type="ARBA" id="ARBA00022618"/>
    </source>
</evidence>
<dbReference type="STRING" id="209880.SAMN02910343_00268"/>
<gene>
    <name evidence="4" type="primary">whiA</name>
    <name evidence="8" type="ORF">SAMN02910343_00268</name>
</gene>
<dbReference type="Pfam" id="PF14527">
    <property type="entry name" value="LAGLIDADG_WhiA"/>
    <property type="match status" value="1"/>
</dbReference>
<evidence type="ECO:0000256" key="3">
    <source>
        <dbReference type="ARBA" id="ARBA00023306"/>
    </source>
</evidence>
<dbReference type="GO" id="GO:0051301">
    <property type="term" value="P:cell division"/>
    <property type="evidence" value="ECO:0007669"/>
    <property type="project" value="UniProtKB-UniRule"/>
</dbReference>
<comment type="function">
    <text evidence="4">Involved in cell division and chromosome segregation.</text>
</comment>
<dbReference type="AlphaFoldDB" id="A0A1G5V0J4"/>
<keyword evidence="2 4" id="KW-0238">DNA-binding</keyword>
<dbReference type="GO" id="GO:0003677">
    <property type="term" value="F:DNA binding"/>
    <property type="evidence" value="ECO:0007669"/>
    <property type="project" value="UniProtKB-UniRule"/>
</dbReference>
<protein>
    <recommendedName>
        <fullName evidence="4">Probable cell division protein WhiA</fullName>
    </recommendedName>
</protein>
<organism evidence="8 9">
    <name type="scientific">Allisonella histaminiformans</name>
    <dbReference type="NCBI Taxonomy" id="209880"/>
    <lineage>
        <taxon>Bacteria</taxon>
        <taxon>Bacillati</taxon>
        <taxon>Bacillota</taxon>
        <taxon>Negativicutes</taxon>
        <taxon>Veillonellales</taxon>
        <taxon>Veillonellaceae</taxon>
        <taxon>Allisonella</taxon>
    </lineage>
</organism>
<dbReference type="OrthoDB" id="401278at2"/>
<dbReference type="RefSeq" id="WP_091363045.1">
    <property type="nucleotide sequence ID" value="NZ_CALJSX010000039.1"/>
</dbReference>
<dbReference type="Gene3D" id="3.10.28.10">
    <property type="entry name" value="Homing endonucleases"/>
    <property type="match status" value="1"/>
</dbReference>
<evidence type="ECO:0000259" key="5">
    <source>
        <dbReference type="Pfam" id="PF02650"/>
    </source>
</evidence>
<dbReference type="InterPro" id="IPR003802">
    <property type="entry name" value="Sporulation_regulator_WhiA"/>
</dbReference>
<dbReference type="GO" id="GO:0043937">
    <property type="term" value="P:regulation of sporulation"/>
    <property type="evidence" value="ECO:0007669"/>
    <property type="project" value="InterPro"/>
</dbReference>
<dbReference type="InterPro" id="IPR018478">
    <property type="entry name" value="Sporu_reg_WhiA_N_dom"/>
</dbReference>
<evidence type="ECO:0000256" key="4">
    <source>
        <dbReference type="HAMAP-Rule" id="MF_01420"/>
    </source>
</evidence>
<dbReference type="Pfam" id="PF02650">
    <property type="entry name" value="HTH_WhiA"/>
    <property type="match status" value="1"/>
</dbReference>
<evidence type="ECO:0000313" key="9">
    <source>
        <dbReference type="Proteomes" id="UP000199689"/>
    </source>
</evidence>
<feature type="domain" description="Sporulation transcription regulator WhiA N-terminal" evidence="6">
    <location>
        <begin position="20"/>
        <end position="106"/>
    </location>
</feature>
<dbReference type="InterPro" id="IPR039518">
    <property type="entry name" value="WhiA_LAGLIDADG_dom"/>
</dbReference>
<dbReference type="InterPro" id="IPR027434">
    <property type="entry name" value="Homing_endonucl"/>
</dbReference>
<dbReference type="PANTHER" id="PTHR37307">
    <property type="entry name" value="CELL DIVISION PROTEIN WHIA-RELATED"/>
    <property type="match status" value="1"/>
</dbReference>
<evidence type="ECO:0000259" key="6">
    <source>
        <dbReference type="Pfam" id="PF10298"/>
    </source>
</evidence>
<dbReference type="HAMAP" id="MF_01420">
    <property type="entry name" value="HTH_type_WhiA"/>
    <property type="match status" value="1"/>
</dbReference>